<dbReference type="InterPro" id="IPR044930">
    <property type="entry name" value="Homing_endonuclease_His-Me"/>
</dbReference>
<dbReference type="Pfam" id="PF13392">
    <property type="entry name" value="HNH_3"/>
    <property type="match status" value="1"/>
</dbReference>
<evidence type="ECO:0000259" key="1">
    <source>
        <dbReference type="Pfam" id="PF13392"/>
    </source>
</evidence>
<accession>A0ABX1PTI1</accession>
<dbReference type="InterPro" id="IPR003615">
    <property type="entry name" value="HNH_nuc"/>
</dbReference>
<keyword evidence="2" id="KW-0255">Endonuclease</keyword>
<gene>
    <name evidence="2" type="ORF">GO606_20100</name>
</gene>
<dbReference type="Proteomes" id="UP000615989">
    <property type="component" value="Unassembled WGS sequence"/>
</dbReference>
<organism evidence="2 3">
    <name type="scientific">Aromatoleum anaerobium</name>
    <dbReference type="NCBI Taxonomy" id="182180"/>
    <lineage>
        <taxon>Bacteria</taxon>
        <taxon>Pseudomonadati</taxon>
        <taxon>Pseudomonadota</taxon>
        <taxon>Betaproteobacteria</taxon>
        <taxon>Rhodocyclales</taxon>
        <taxon>Rhodocyclaceae</taxon>
        <taxon>Aromatoleum</taxon>
    </lineage>
</organism>
<keyword evidence="2" id="KW-0540">Nuclease</keyword>
<protein>
    <submittedName>
        <fullName evidence="2">HNH endonuclease</fullName>
    </submittedName>
</protein>
<sequence>MKIVDEAKYLAKRRATLFANAIRKEIGCVEFQGYADKVTGYGYSKFFGKTVYAHRLAWELDCGPIPDGLQINHTCDNKLCINTAHMYLGTHLDNMSDAKERARFKRFRGEQNAQAKLTEMDVMQILGDRRTHHSIAAEFGVSRSAVQIIKAGKRWRHVQQG</sequence>
<dbReference type="SUPFAM" id="SSF54060">
    <property type="entry name" value="His-Me finger endonucleases"/>
    <property type="match status" value="1"/>
</dbReference>
<evidence type="ECO:0000313" key="2">
    <source>
        <dbReference type="EMBL" id="NMG26962.1"/>
    </source>
</evidence>
<evidence type="ECO:0000313" key="3">
    <source>
        <dbReference type="Proteomes" id="UP000615989"/>
    </source>
</evidence>
<dbReference type="InterPro" id="IPR044925">
    <property type="entry name" value="His-Me_finger_sf"/>
</dbReference>
<keyword evidence="3" id="KW-1185">Reference proteome</keyword>
<name>A0ABX1PTI1_9RHOO</name>
<feature type="domain" description="HNH nuclease" evidence="1">
    <location>
        <begin position="51"/>
        <end position="95"/>
    </location>
</feature>
<keyword evidence="2" id="KW-0378">Hydrolase</keyword>
<proteinExistence type="predicted"/>
<dbReference type="GO" id="GO:0004519">
    <property type="term" value="F:endonuclease activity"/>
    <property type="evidence" value="ECO:0007669"/>
    <property type="project" value="UniProtKB-KW"/>
</dbReference>
<dbReference type="RefSeq" id="WP_169120517.1">
    <property type="nucleotide sequence ID" value="NZ_WTVG02000039.1"/>
</dbReference>
<reference evidence="2" key="1">
    <citation type="submission" date="2019-12" db="EMBL/GenBank/DDBJ databases">
        <title>Comparative genomics gives insights into the taxonomy of the Azoarcus-Aromatoleum group and reveals separate origins of nif in the plant-associated Azoarcus and non-plant-associated Aromatoleum sub-groups.</title>
        <authorList>
            <person name="Lafos M."/>
            <person name="Maluk M."/>
            <person name="Batista M."/>
            <person name="Junghare M."/>
            <person name="Carmona M."/>
            <person name="Faoro H."/>
            <person name="Cruz L.M."/>
            <person name="Battistoni F."/>
            <person name="De Souza E."/>
            <person name="Pedrosa F."/>
            <person name="Chen W.-M."/>
            <person name="Poole P.S."/>
            <person name="Dixon R.A."/>
            <person name="James E.K."/>
        </authorList>
    </citation>
    <scope>NUCLEOTIDE SEQUENCE</scope>
    <source>
        <strain evidence="2">LuFRes1</strain>
    </source>
</reference>
<comment type="caution">
    <text evidence="2">The sequence shown here is derived from an EMBL/GenBank/DDBJ whole genome shotgun (WGS) entry which is preliminary data.</text>
</comment>
<dbReference type="Gene3D" id="3.90.75.10">
    <property type="entry name" value="Homing Intron 3 (I-ppo) Encoded Endonuclease, Chain A"/>
    <property type="match status" value="1"/>
</dbReference>
<dbReference type="EMBL" id="WTVG01000112">
    <property type="protein sequence ID" value="NMG26962.1"/>
    <property type="molecule type" value="Genomic_DNA"/>
</dbReference>